<dbReference type="AlphaFoldDB" id="A0A928VYN8"/>
<dbReference type="EMBL" id="JADEXN010000110">
    <property type="protein sequence ID" value="MBE9040711.1"/>
    <property type="molecule type" value="Genomic_DNA"/>
</dbReference>
<dbReference type="Proteomes" id="UP000621799">
    <property type="component" value="Unassembled WGS sequence"/>
</dbReference>
<reference evidence="2" key="1">
    <citation type="submission" date="2020-10" db="EMBL/GenBank/DDBJ databases">
        <authorList>
            <person name="Castelo-Branco R."/>
            <person name="Eusebio N."/>
            <person name="Adriana R."/>
            <person name="Vieira A."/>
            <person name="Brugerolle De Fraissinette N."/>
            <person name="Rezende De Castro R."/>
            <person name="Schneider M.P."/>
            <person name="Vasconcelos V."/>
            <person name="Leao P.N."/>
        </authorList>
    </citation>
    <scope>NUCLEOTIDE SEQUENCE</scope>
    <source>
        <strain evidence="2">LEGE 11467</strain>
    </source>
</reference>
<keyword evidence="3" id="KW-1185">Reference proteome</keyword>
<protein>
    <submittedName>
        <fullName evidence="2">Uncharacterized protein</fullName>
    </submittedName>
</protein>
<gene>
    <name evidence="2" type="ORF">IQ235_07950</name>
</gene>
<feature type="region of interest" description="Disordered" evidence="1">
    <location>
        <begin position="1"/>
        <end position="26"/>
    </location>
</feature>
<organism evidence="2 3">
    <name type="scientific">Zarconia navalis LEGE 11467</name>
    <dbReference type="NCBI Taxonomy" id="1828826"/>
    <lineage>
        <taxon>Bacteria</taxon>
        <taxon>Bacillati</taxon>
        <taxon>Cyanobacteriota</taxon>
        <taxon>Cyanophyceae</taxon>
        <taxon>Oscillatoriophycideae</taxon>
        <taxon>Oscillatoriales</taxon>
        <taxon>Oscillatoriales incertae sedis</taxon>
        <taxon>Zarconia</taxon>
        <taxon>Zarconia navalis</taxon>
    </lineage>
</organism>
<name>A0A928VYN8_9CYAN</name>
<comment type="caution">
    <text evidence="2">The sequence shown here is derived from an EMBL/GenBank/DDBJ whole genome shotgun (WGS) entry which is preliminary data.</text>
</comment>
<evidence type="ECO:0000256" key="1">
    <source>
        <dbReference type="SAM" id="MobiDB-lite"/>
    </source>
</evidence>
<proteinExistence type="predicted"/>
<evidence type="ECO:0000313" key="2">
    <source>
        <dbReference type="EMBL" id="MBE9040711.1"/>
    </source>
</evidence>
<evidence type="ECO:0000313" key="3">
    <source>
        <dbReference type="Proteomes" id="UP000621799"/>
    </source>
</evidence>
<dbReference type="RefSeq" id="WP_264320955.1">
    <property type="nucleotide sequence ID" value="NZ_JADEXN010000110.1"/>
</dbReference>
<accession>A0A928VYN8</accession>
<sequence>MAGVKGKSGRPGGAPENLTSYTTDRDEPLLAKLQLRVGESMMQRVKSIDEWQEFVRQAIQRALDEMDDPKNS</sequence>